<comment type="similarity">
    <text evidence="1">Belongs to the DDOST 48 kDa subunit family.</text>
</comment>
<dbReference type="GO" id="GO:0018279">
    <property type="term" value="P:protein N-linked glycosylation via asparagine"/>
    <property type="evidence" value="ECO:0000318"/>
    <property type="project" value="GO_Central"/>
</dbReference>
<evidence type="ECO:0000313" key="3">
    <source>
        <dbReference type="RefSeq" id="XP_016489436.1"/>
    </source>
</evidence>
<feature type="transmembrane region" description="Helical" evidence="1">
    <location>
        <begin position="187"/>
        <end position="207"/>
    </location>
</feature>
<keyword evidence="1" id="KW-0472">Membrane</keyword>
<gene>
    <name evidence="3" type="primary">LOC107809348</name>
</gene>
<comment type="subunit">
    <text evidence="1">Component of the oligosaccharyltransferase (OST) complex.</text>
</comment>
<dbReference type="OrthoDB" id="1302255at2759"/>
<evidence type="ECO:0000259" key="2">
    <source>
        <dbReference type="Pfam" id="PF03345"/>
    </source>
</evidence>
<feature type="chain" id="PRO_5010002010" description="Dolichyl-diphosphooligosaccharide--protein glycosyltransferase 48 kDa subunit" evidence="1">
    <location>
        <begin position="21"/>
        <end position="215"/>
    </location>
</feature>
<keyword evidence="1" id="KW-0812">Transmembrane</keyword>
<dbReference type="GO" id="GO:0008250">
    <property type="term" value="C:oligosaccharyltransferase complex"/>
    <property type="evidence" value="ECO:0000318"/>
    <property type="project" value="GO_Central"/>
</dbReference>
<dbReference type="InterPro" id="IPR055457">
    <property type="entry name" value="OST48_N"/>
</dbReference>
<keyword evidence="1" id="KW-0256">Endoplasmic reticulum</keyword>
<keyword evidence="1" id="KW-0732">Signal</keyword>
<comment type="function">
    <text evidence="1">Subunit of the oligosaccharyl transferase (OST) complex that catalyzes the initial transfer of a defined glycan (Glc(3)Man(9)GlcNAc(2) in eukaryotes) from the lipid carrier dolichol-pyrophosphate to an asparagine residue within an Asn-X-Ser/Thr consensus motif in nascent polypeptide chains, the first step in protein N-glycosylation. N-glycosylation occurs cotranslationally and the complex associates with the Sec61 complex at the channel-forming translocon complex that mediates protein translocation across the endoplasmic reticulum (ER).</text>
</comment>
<accession>A0A1S4BKM6</accession>
<dbReference type="UniPathway" id="UPA00378"/>
<sequence>MSRALVLVSLLLTVAILSDAFSTENPTDRRVLVLLDDFAIKSSHSLYFNSLQSRGFDLDFKLADDPKIALQRYGQYLYDALILFSPSTDRFGGSVDAADILDFVDSGHDLIIAADASVSDLIREIAIDCGVDFDEDPDAVVIDHTSYAVSDTEGDHTLIAGDDFIQSEVILGSEKIKVHTVINHDNLIIIVVIFEFHSFVLMFLALIKHRVFGAT</sequence>
<dbReference type="InterPro" id="IPR005013">
    <property type="entry name" value="DDOST_48_kDa_subunit"/>
</dbReference>
<comment type="subcellular location">
    <subcellularLocation>
        <location evidence="1">Endoplasmic reticulum membrane</location>
        <topology evidence="1">Single-pass type I membrane protein</topology>
    </subcellularLocation>
</comment>
<dbReference type="PANTHER" id="PTHR10830">
    <property type="entry name" value="DOLICHYL-DIPHOSPHOOLIGOSACCHARIDE--PROTEIN GLYCOSYLTRANSFERASE 48 KDA SUBUNIT"/>
    <property type="match status" value="1"/>
</dbReference>
<evidence type="ECO:0000256" key="1">
    <source>
        <dbReference type="RuleBase" id="RU361142"/>
    </source>
</evidence>
<feature type="signal peptide" evidence="1">
    <location>
        <begin position="1"/>
        <end position="20"/>
    </location>
</feature>
<name>A0A1S4BKM6_TOBAC</name>
<organism evidence="3">
    <name type="scientific">Nicotiana tabacum</name>
    <name type="common">Common tobacco</name>
    <dbReference type="NCBI Taxonomy" id="4097"/>
    <lineage>
        <taxon>Eukaryota</taxon>
        <taxon>Viridiplantae</taxon>
        <taxon>Streptophyta</taxon>
        <taxon>Embryophyta</taxon>
        <taxon>Tracheophyta</taxon>
        <taxon>Spermatophyta</taxon>
        <taxon>Magnoliopsida</taxon>
        <taxon>eudicotyledons</taxon>
        <taxon>Gunneridae</taxon>
        <taxon>Pentapetalae</taxon>
        <taxon>asterids</taxon>
        <taxon>lamiids</taxon>
        <taxon>Solanales</taxon>
        <taxon>Solanaceae</taxon>
        <taxon>Nicotianoideae</taxon>
        <taxon>Nicotianeae</taxon>
        <taxon>Nicotiana</taxon>
    </lineage>
</organism>
<feature type="domain" description="OST48 N-terminal" evidence="2">
    <location>
        <begin position="30"/>
        <end position="173"/>
    </location>
</feature>
<dbReference type="RefSeq" id="XP_016489436.1">
    <property type="nucleotide sequence ID" value="XM_016633950.1"/>
</dbReference>
<dbReference type="Pfam" id="PF03345">
    <property type="entry name" value="OST48_N"/>
    <property type="match status" value="1"/>
</dbReference>
<dbReference type="PaxDb" id="4097-A0A1S4BKM6"/>
<comment type="pathway">
    <text evidence="1">Protein modification; protein glycosylation.</text>
</comment>
<dbReference type="STRING" id="4097.A0A1S4BKM6"/>
<reference evidence="3" key="1">
    <citation type="submission" date="2025-08" db="UniProtKB">
        <authorList>
            <consortium name="RefSeq"/>
        </authorList>
    </citation>
    <scope>IDENTIFICATION</scope>
</reference>
<keyword evidence="1" id="KW-1133">Transmembrane helix</keyword>
<dbReference type="AlphaFoldDB" id="A0A1S4BKM6"/>
<dbReference type="KEGG" id="nta:107809348"/>
<proteinExistence type="inferred from homology"/>
<dbReference type="SMR" id="A0A1S4BKM6"/>
<dbReference type="PANTHER" id="PTHR10830:SF0">
    <property type="entry name" value="DOLICHYL-DIPHOSPHOOLIGOSACCHARIDE--PROTEIN GLYCOSYLTRANSFERASE 48 KDA SUBUNIT"/>
    <property type="match status" value="1"/>
</dbReference>
<protein>
    <recommendedName>
        <fullName evidence="1">Dolichyl-diphosphooligosaccharide--protein glycosyltransferase 48 kDa subunit</fullName>
        <shortName evidence="1">Oligosaccharyl transferase 48 kDa subunit</shortName>
    </recommendedName>
</protein>